<keyword evidence="5 7" id="KW-0732">Signal</keyword>
<dbReference type="InterPro" id="IPR050492">
    <property type="entry name" value="Bact_metal-bind_prot9"/>
</dbReference>
<dbReference type="PRINTS" id="PR00691">
    <property type="entry name" value="ADHESINB"/>
</dbReference>
<feature type="signal peptide" evidence="7">
    <location>
        <begin position="1"/>
        <end position="25"/>
    </location>
</feature>
<proteinExistence type="inferred from homology"/>
<feature type="chain" id="PRO_5046113887" evidence="7">
    <location>
        <begin position="26"/>
        <end position="305"/>
    </location>
</feature>
<protein>
    <submittedName>
        <fullName evidence="8">Zinc ABC transporter substrate-binding protein</fullName>
    </submittedName>
</protein>
<name>A0ABR9F722_9GAMM</name>
<organism evidence="8 9">
    <name type="scientific">Halomonas citrativorans</name>
    <dbReference type="NCBI Taxonomy" id="2742612"/>
    <lineage>
        <taxon>Bacteria</taxon>
        <taxon>Pseudomonadati</taxon>
        <taxon>Pseudomonadota</taxon>
        <taxon>Gammaproteobacteria</taxon>
        <taxon>Oceanospirillales</taxon>
        <taxon>Halomonadaceae</taxon>
        <taxon>Halomonas</taxon>
    </lineage>
</organism>
<accession>A0ABR9F722</accession>
<dbReference type="PANTHER" id="PTHR42953">
    <property type="entry name" value="HIGH-AFFINITY ZINC UPTAKE SYSTEM PROTEIN ZNUA-RELATED"/>
    <property type="match status" value="1"/>
</dbReference>
<evidence type="ECO:0000256" key="7">
    <source>
        <dbReference type="SAM" id="SignalP"/>
    </source>
</evidence>
<dbReference type="EMBL" id="RRZC01000001">
    <property type="protein sequence ID" value="MBE0402273.1"/>
    <property type="molecule type" value="Genomic_DNA"/>
</dbReference>
<evidence type="ECO:0000256" key="5">
    <source>
        <dbReference type="ARBA" id="ARBA00022729"/>
    </source>
</evidence>
<gene>
    <name evidence="8" type="ORF">EI163_01660</name>
</gene>
<reference evidence="8 9" key="1">
    <citation type="submission" date="2020-07" db="EMBL/GenBank/DDBJ databases">
        <title>Halophilic bacteria isolated from french cheeses.</title>
        <authorList>
            <person name="Kothe C.I."/>
            <person name="Farah-Kraiem B."/>
            <person name="Renault P."/>
            <person name="Dridi B."/>
        </authorList>
    </citation>
    <scope>NUCLEOTIDE SEQUENCE [LARGE SCALE GENOMIC DNA]</scope>
    <source>
        <strain evidence="8 9">FME16</strain>
    </source>
</reference>
<evidence type="ECO:0000313" key="9">
    <source>
        <dbReference type="Proteomes" id="UP000754821"/>
    </source>
</evidence>
<comment type="subcellular location">
    <subcellularLocation>
        <location evidence="1">Cell envelope</location>
    </subcellularLocation>
</comment>
<dbReference type="InterPro" id="IPR006127">
    <property type="entry name" value="ZnuA-like"/>
</dbReference>
<keyword evidence="4" id="KW-0479">Metal-binding</keyword>
<evidence type="ECO:0000256" key="4">
    <source>
        <dbReference type="ARBA" id="ARBA00022723"/>
    </source>
</evidence>
<dbReference type="SUPFAM" id="SSF53807">
    <property type="entry name" value="Helical backbone' metal receptor"/>
    <property type="match status" value="1"/>
</dbReference>
<dbReference type="InterPro" id="IPR006128">
    <property type="entry name" value="Lipoprotein_PsaA-like"/>
</dbReference>
<dbReference type="Gene3D" id="3.40.50.1980">
    <property type="entry name" value="Nitrogenase molybdenum iron protein domain"/>
    <property type="match status" value="2"/>
</dbReference>
<evidence type="ECO:0000256" key="2">
    <source>
        <dbReference type="ARBA" id="ARBA00011028"/>
    </source>
</evidence>
<dbReference type="Proteomes" id="UP000754821">
    <property type="component" value="Unassembled WGS sequence"/>
</dbReference>
<comment type="caution">
    <text evidence="8">The sequence shown here is derived from an EMBL/GenBank/DDBJ whole genome shotgun (WGS) entry which is preliminary data.</text>
</comment>
<comment type="similarity">
    <text evidence="2 6">Belongs to the bacterial solute-binding protein 9 family.</text>
</comment>
<dbReference type="Pfam" id="PF01297">
    <property type="entry name" value="ZnuA"/>
    <property type="match status" value="1"/>
</dbReference>
<evidence type="ECO:0000256" key="1">
    <source>
        <dbReference type="ARBA" id="ARBA00004196"/>
    </source>
</evidence>
<dbReference type="InterPro" id="IPR006129">
    <property type="entry name" value="AdhesinB"/>
</dbReference>
<dbReference type="RefSeq" id="WP_192526483.1">
    <property type="nucleotide sequence ID" value="NZ_RRZC01000001.1"/>
</dbReference>
<evidence type="ECO:0000256" key="3">
    <source>
        <dbReference type="ARBA" id="ARBA00022448"/>
    </source>
</evidence>
<sequence>MSQRKAWLTISFVLATAGSVTTATAQALSPPINVVATFTILGDLVARVAGDDANVSVLSPVNAEVHEWELTPNNFAALEEADIVFYNGYQLEQWMRQVEATTQDNVPLVAVAEASEYPTQHIVIGDMQGDVDPHMWTDPRAAMAYVHVIANALEDLLPEQAEDIQARADNVVAELQGLHLELQQTLSDIPEERRVLLSSEAAFLYFSDAYGFEHDGIWGNNAETEGSPQQLMRIIDLINARQPAALFWESTTSDRYVSSLSRDTGIPIAGPLYVDSLSEPEGEAGDYFAMLRHNADLLRQYLAVE</sequence>
<keyword evidence="3 6" id="KW-0813">Transport</keyword>
<dbReference type="PRINTS" id="PR00690">
    <property type="entry name" value="ADHESNFAMILY"/>
</dbReference>
<keyword evidence="9" id="KW-1185">Reference proteome</keyword>
<evidence type="ECO:0000313" key="8">
    <source>
        <dbReference type="EMBL" id="MBE0402273.1"/>
    </source>
</evidence>
<dbReference type="PANTHER" id="PTHR42953:SF1">
    <property type="entry name" value="METAL-BINDING PROTEIN HI_0362-RELATED"/>
    <property type="match status" value="1"/>
</dbReference>
<evidence type="ECO:0000256" key="6">
    <source>
        <dbReference type="RuleBase" id="RU003512"/>
    </source>
</evidence>